<organism evidence="2 3">
    <name type="scientific">Candidatus Yanofskybacteria bacterium RIFCSPHIGHO2_12_FULL_45_19b</name>
    <dbReference type="NCBI Taxonomy" id="1802689"/>
    <lineage>
        <taxon>Bacteria</taxon>
        <taxon>Candidatus Yanofskyibacteriota</taxon>
    </lineage>
</organism>
<evidence type="ECO:0000313" key="2">
    <source>
        <dbReference type="EMBL" id="OGN19162.1"/>
    </source>
</evidence>
<dbReference type="InterPro" id="IPR043993">
    <property type="entry name" value="T4SS_pilin"/>
</dbReference>
<evidence type="ECO:0000256" key="1">
    <source>
        <dbReference type="SAM" id="Phobius"/>
    </source>
</evidence>
<dbReference type="AlphaFoldDB" id="A0A1F8G1A9"/>
<proteinExistence type="predicted"/>
<dbReference type="STRING" id="1802689.A3F25_01100"/>
<keyword evidence="1" id="KW-1133">Transmembrane helix</keyword>
<dbReference type="Proteomes" id="UP000177478">
    <property type="component" value="Unassembled WGS sequence"/>
</dbReference>
<comment type="caution">
    <text evidence="2">The sequence shown here is derived from an EMBL/GenBank/DDBJ whole genome shotgun (WGS) entry which is preliminary data.</text>
</comment>
<keyword evidence="1" id="KW-0812">Transmembrane</keyword>
<feature type="transmembrane region" description="Helical" evidence="1">
    <location>
        <begin position="77"/>
        <end position="102"/>
    </location>
</feature>
<dbReference type="EMBL" id="MGKD01000022">
    <property type="protein sequence ID" value="OGN19162.1"/>
    <property type="molecule type" value="Genomic_DNA"/>
</dbReference>
<accession>A0A1F8G1A9</accession>
<keyword evidence="1" id="KW-0472">Membrane</keyword>
<reference evidence="2 3" key="1">
    <citation type="journal article" date="2016" name="Nat. Commun.">
        <title>Thousands of microbial genomes shed light on interconnected biogeochemical processes in an aquifer system.</title>
        <authorList>
            <person name="Anantharaman K."/>
            <person name="Brown C.T."/>
            <person name="Hug L.A."/>
            <person name="Sharon I."/>
            <person name="Castelle C.J."/>
            <person name="Probst A.J."/>
            <person name="Thomas B.C."/>
            <person name="Singh A."/>
            <person name="Wilkins M.J."/>
            <person name="Karaoz U."/>
            <person name="Brodie E.L."/>
            <person name="Williams K.H."/>
            <person name="Hubbard S.S."/>
            <person name="Banfield J.F."/>
        </authorList>
    </citation>
    <scope>NUCLEOTIDE SEQUENCE [LARGE SCALE GENOMIC DNA]</scope>
</reference>
<gene>
    <name evidence="2" type="ORF">A3F25_01100</name>
</gene>
<dbReference type="Pfam" id="PF18895">
    <property type="entry name" value="T4SS_pilin"/>
    <property type="match status" value="1"/>
</dbReference>
<protein>
    <submittedName>
        <fullName evidence="2">Uncharacterized protein</fullName>
    </submittedName>
</protein>
<feature type="transmembrane region" description="Helical" evidence="1">
    <location>
        <begin position="38"/>
        <end position="56"/>
    </location>
</feature>
<evidence type="ECO:0000313" key="3">
    <source>
        <dbReference type="Proteomes" id="UP000177478"/>
    </source>
</evidence>
<name>A0A1F8G1A9_9BACT</name>
<sequence>MKLNNKLKLWATASASTQSIEFKNLLNTENFVDLVKGIWNYLLMLVVPVAVIMILYSGWKMMTAKGDPKKFGEGRQMLFATIIGMIIIALADQAANIVQIILDFRN</sequence>